<protein>
    <submittedName>
        <fullName evidence="2">Uncharacterized protein</fullName>
    </submittedName>
</protein>
<evidence type="ECO:0000313" key="2">
    <source>
        <dbReference type="EMBL" id="KAF9880353.1"/>
    </source>
</evidence>
<feature type="compositionally biased region" description="Acidic residues" evidence="1">
    <location>
        <begin position="1648"/>
        <end position="1657"/>
    </location>
</feature>
<proteinExistence type="predicted"/>
<accession>A0A9P6ICI6</accession>
<reference evidence="2" key="1">
    <citation type="submission" date="2020-03" db="EMBL/GenBank/DDBJ databases">
        <authorList>
            <person name="He L."/>
        </authorList>
    </citation>
    <scope>NUCLEOTIDE SEQUENCE</scope>
    <source>
        <strain evidence="2">CkLH20</strain>
    </source>
</reference>
<gene>
    <name evidence="2" type="ORF">CkaCkLH20_02307</name>
</gene>
<reference evidence="2" key="2">
    <citation type="submission" date="2020-11" db="EMBL/GenBank/DDBJ databases">
        <title>Whole genome sequencing of Colletotrichum sp.</title>
        <authorList>
            <person name="Li H."/>
        </authorList>
    </citation>
    <scope>NUCLEOTIDE SEQUENCE</scope>
    <source>
        <strain evidence="2">CkLH20</strain>
    </source>
</reference>
<dbReference type="OrthoDB" id="2549237at2759"/>
<dbReference type="EMBL" id="JAATWM020000005">
    <property type="protein sequence ID" value="KAF9880353.1"/>
    <property type="molecule type" value="Genomic_DNA"/>
</dbReference>
<feature type="region of interest" description="Disordered" evidence="1">
    <location>
        <begin position="1634"/>
        <end position="1657"/>
    </location>
</feature>
<comment type="caution">
    <text evidence="2">The sequence shown here is derived from an EMBL/GenBank/DDBJ whole genome shotgun (WGS) entry which is preliminary data.</text>
</comment>
<dbReference type="Proteomes" id="UP000781932">
    <property type="component" value="Unassembled WGS sequence"/>
</dbReference>
<organism evidence="2 3">
    <name type="scientific">Colletotrichum karsti</name>
    <dbReference type="NCBI Taxonomy" id="1095194"/>
    <lineage>
        <taxon>Eukaryota</taxon>
        <taxon>Fungi</taxon>
        <taxon>Dikarya</taxon>
        <taxon>Ascomycota</taxon>
        <taxon>Pezizomycotina</taxon>
        <taxon>Sordariomycetes</taxon>
        <taxon>Hypocreomycetidae</taxon>
        <taxon>Glomerellales</taxon>
        <taxon>Glomerellaceae</taxon>
        <taxon>Colletotrichum</taxon>
        <taxon>Colletotrichum boninense species complex</taxon>
    </lineage>
</organism>
<name>A0A9P6ICI6_9PEZI</name>
<sequence length="1657" mass="187303">MASVSVDHAVIRTGTPAEVAKYLRDLRFSTADPALITSDLHDAVARGSIPHAVFTIWTPLHRNAESTIAGLRQSESLLERKTAIKAFIKAVRSPNAMAEMWDAAGGASGVAAIMSDLSVNEIRLFCNGLAKTASLPGKRAERHVMLTELVDLLCADANSHAKNPDTRPLGVYYRRILPACTTDKVAKHEETRPTWSQRQQSILFRTHPSFYEAKFLDSIFSQDSHGIDFNTWTHLINNDFSFAKKLLSRLNETKGPLPLKSHDFVQLAEAIAKRLRRRRSAGDENLPFEILELLVEAFKKNTDAAEYLNTSLNGVIFYVVKFWEHTRTTRPNVQQHLAELIGLAPVSNFKSAKDLVTLLRIVNSSVSYRLFRLIIQSSKDYRFDVEDASGEANDSLRKLKGPWPADVFTMFSDDDPDASLRLFRKLMAVFPDAQFLQASTLQRQSIVECPREPETKKGNVDILEALLVRASPTSPVLDSDLMDRIKSRVESCKEKAAMSRDWIFRLGWTRIAIDLSVAAGSLELFEGVLLWARRFNKDRNTVVQLYSADTLHRVEIIDLLSGNPSFGRQDGLKSDVRRNIDLGSKILLQLLETAAMAIREPSFQQYDWNDILNFPSKVVERRLVSANDVQSNLRLSDDETYEIFWKPTLELLVEAEKYLLKPGMQRLYPRDIKGLFHNVDFDFEKSLRPHSARFLDTLSRARDELWRELRPQHFPAVHDLGPAWPRGLSVQYLCPSEMKDVSLLPFVRSRVEAVVFGNPDVLLEESPNDQEFRATIGPFVDDYVYALGIYTGSASNKEDRDYRIRKAWRHAVDNLTGERMTRTESLRFWHEVFVDQSRIKLLRDIQVELPRPSGPTIPSADNPDIPIEWMPEPCSEDVDADSRDIPATVLDRMITHGHPWANTTVLDVEVSWTDSVWISPEHPTSFWSMERLGKPVSWGSKDGFFLAIVLYLNTLEGSDTSILKEAFPSKTDTRYPALYLDQEFMDAVDTDYFGYGFARQTSNMIASGPALLVARVARSVLGTVEKIEKSGSHDVAPVALAMRLIRLLAGSDQPSLAFPLIRDVILDRPNDSAWHRQLLNKGLFNKLPPSETKKLLGTIADGIQEKLDMQDANNKAEAEKDSADSAGSPSLVKVSTVKMLAKLLSDSPFLDFRSSLGILSHLLDKAKHIDVRIAIIESLYGTLGAESTSTDIKDEILLLLEKHAVPLAAAFNERGPSWATWEQIEAGEDLPQVINRSMGAETPVRQMFMTWDSRFPKDKHLRQKLAAMTTRVIEQSAENNRRWTELFLKRYEFSLNLGEDLPRVPVDARMLILFGRNPEFLTGSVFEIMRDSVLTQISPPPGIASITKQVRRSPGLSDSDAGKHWLSLYGTSGQSINNCGIDQALRQMHRPIGLEACDSSDRVTMEMLQHLGNEIFEKLLQGGMPQVESLFRAMTPKDYLETDREVLARWKAAALPVLENVIVRVEQLRTPQWQRDPRRKPHVLPDAFRLKATMTIFDFPVEIGHDDVFVKEVLGLISVLAETRASYHANWEYVKQKAFYVNQELRIHLMRLGIRFGSLDDIDVENPTLADYLRVDLAKFLVERGHPQAPKDKTEISDLKKMLRSWAESPVEDFRNSAREMVLNLKRSRDCAGFTRGGYLRGARTGAEDSDSDEDSD</sequence>
<dbReference type="RefSeq" id="XP_038749814.1">
    <property type="nucleotide sequence ID" value="XM_038885026.1"/>
</dbReference>
<evidence type="ECO:0000256" key="1">
    <source>
        <dbReference type="SAM" id="MobiDB-lite"/>
    </source>
</evidence>
<keyword evidence="3" id="KW-1185">Reference proteome</keyword>
<evidence type="ECO:0000313" key="3">
    <source>
        <dbReference type="Proteomes" id="UP000781932"/>
    </source>
</evidence>
<dbReference type="GeneID" id="62158100"/>